<sequence length="107" mass="11207">MKIGKTTHRGGGEKRAMRPTIAEARAIALQILIFLSNDDERMERFLALTGTNPGAIRALAGDDGFLRALLEHVCADEPLLVAFSAAEGGDPQIVAAACVALGGTGFE</sequence>
<dbReference type="AlphaFoldDB" id="A0A2D2CX01"/>
<gene>
    <name evidence="1" type="ORF">CQW49_04370</name>
</gene>
<keyword evidence="2" id="KW-1185">Reference proteome</keyword>
<reference evidence="2" key="1">
    <citation type="submission" date="2017-10" db="EMBL/GenBank/DDBJ databases">
        <title>Completed PacBio SMRT sequence of Methylosinus trichosporium OB3b reveals presence of a third large plasmid.</title>
        <authorList>
            <person name="Charles T.C."/>
            <person name="Lynch M.D.J."/>
            <person name="Heil J.R."/>
            <person name="Cheng J."/>
        </authorList>
    </citation>
    <scope>NUCLEOTIDE SEQUENCE [LARGE SCALE GENOMIC DNA]</scope>
    <source>
        <strain evidence="2">OB3b</strain>
    </source>
</reference>
<dbReference type="Pfam" id="PF12096">
    <property type="entry name" value="DUF3572"/>
    <property type="match status" value="1"/>
</dbReference>
<dbReference type="InterPro" id="IPR021955">
    <property type="entry name" value="DUF3572"/>
</dbReference>
<organism evidence="1 2">
    <name type="scientific">Methylosinus trichosporium (strain ATCC 35070 / NCIMB 11131 / UNIQEM 75 / OB3b)</name>
    <dbReference type="NCBI Taxonomy" id="595536"/>
    <lineage>
        <taxon>Bacteria</taxon>
        <taxon>Pseudomonadati</taxon>
        <taxon>Pseudomonadota</taxon>
        <taxon>Alphaproteobacteria</taxon>
        <taxon>Hyphomicrobiales</taxon>
        <taxon>Methylocystaceae</taxon>
        <taxon>Methylosinus</taxon>
    </lineage>
</organism>
<accession>A0A2D2CX01</accession>
<evidence type="ECO:0000313" key="2">
    <source>
        <dbReference type="Proteomes" id="UP000230709"/>
    </source>
</evidence>
<name>A0A2D2CX01_METT3</name>
<dbReference type="STRING" id="595536.GCA_000178815_04288"/>
<proteinExistence type="predicted"/>
<protein>
    <submittedName>
        <fullName evidence="1">DUF3572 domain-containing protein</fullName>
    </submittedName>
</protein>
<dbReference type="KEGG" id="mtw:CQW49_04370"/>
<evidence type="ECO:0000313" key="1">
    <source>
        <dbReference type="EMBL" id="ATQ67214.1"/>
    </source>
</evidence>
<dbReference type="Proteomes" id="UP000230709">
    <property type="component" value="Chromosome"/>
</dbReference>
<dbReference type="EMBL" id="CP023737">
    <property type="protein sequence ID" value="ATQ67214.1"/>
    <property type="molecule type" value="Genomic_DNA"/>
</dbReference>